<comment type="caution">
    <text evidence="1">The sequence shown here is derived from an EMBL/GenBank/DDBJ whole genome shotgun (WGS) entry which is preliminary data.</text>
</comment>
<name>X0T615_9ZZZZ</name>
<dbReference type="EMBL" id="BARS01005314">
    <property type="protein sequence ID" value="GAF71490.1"/>
    <property type="molecule type" value="Genomic_DNA"/>
</dbReference>
<organism evidence="1">
    <name type="scientific">marine sediment metagenome</name>
    <dbReference type="NCBI Taxonomy" id="412755"/>
    <lineage>
        <taxon>unclassified sequences</taxon>
        <taxon>metagenomes</taxon>
        <taxon>ecological metagenomes</taxon>
    </lineage>
</organism>
<dbReference type="AlphaFoldDB" id="X0T615"/>
<sequence>MPGRNQHKWISKLLTGSEGDKIHQALDSPHTLTGKIPKKELQDFYKILKHPDSKYTTGHRQAFHTLEEAITLGYLLEGPQGARAGLAHILADEMLKSKEDKAIINLLMKLQGK</sequence>
<gene>
    <name evidence="1" type="ORF">S01H1_10416</name>
</gene>
<protein>
    <submittedName>
        <fullName evidence="1">Uncharacterized protein</fullName>
    </submittedName>
</protein>
<proteinExistence type="predicted"/>
<accession>X0T615</accession>
<evidence type="ECO:0000313" key="1">
    <source>
        <dbReference type="EMBL" id="GAF71490.1"/>
    </source>
</evidence>
<reference evidence="1" key="1">
    <citation type="journal article" date="2014" name="Front. Microbiol.">
        <title>High frequency of phylogenetically diverse reductive dehalogenase-homologous genes in deep subseafloor sedimentary metagenomes.</title>
        <authorList>
            <person name="Kawai M."/>
            <person name="Futagami T."/>
            <person name="Toyoda A."/>
            <person name="Takaki Y."/>
            <person name="Nishi S."/>
            <person name="Hori S."/>
            <person name="Arai W."/>
            <person name="Tsubouchi T."/>
            <person name="Morono Y."/>
            <person name="Uchiyama I."/>
            <person name="Ito T."/>
            <person name="Fujiyama A."/>
            <person name="Inagaki F."/>
            <person name="Takami H."/>
        </authorList>
    </citation>
    <scope>NUCLEOTIDE SEQUENCE</scope>
    <source>
        <strain evidence="1">Expedition CK06-06</strain>
    </source>
</reference>